<evidence type="ECO:0008006" key="3">
    <source>
        <dbReference type="Google" id="ProtNLM"/>
    </source>
</evidence>
<gene>
    <name evidence="1" type="ORF">VTAP4600_A2455</name>
</gene>
<accession>A0A2N8ZEU3</accession>
<dbReference type="RefSeq" id="WP_102522915.1">
    <property type="nucleotide sequence ID" value="NZ_LT960611.1"/>
</dbReference>
<protein>
    <recommendedName>
        <fullName evidence="3">Ribosome recycling factor</fullName>
    </recommendedName>
</protein>
<evidence type="ECO:0000313" key="1">
    <source>
        <dbReference type="EMBL" id="SON50434.1"/>
    </source>
</evidence>
<reference evidence="1 2" key="1">
    <citation type="submission" date="2017-10" db="EMBL/GenBank/DDBJ databases">
        <authorList>
            <person name="Banno H."/>
            <person name="Chua N.-H."/>
        </authorList>
    </citation>
    <scope>NUCLEOTIDE SEQUENCE [LARGE SCALE GENOMIC DNA]</scope>
    <source>
        <strain evidence="1">Vibrio tapetis CECT4600</strain>
    </source>
</reference>
<evidence type="ECO:0000313" key="2">
    <source>
        <dbReference type="Proteomes" id="UP000235828"/>
    </source>
</evidence>
<name>A0A2N8ZEU3_9VIBR</name>
<keyword evidence="2" id="KW-1185">Reference proteome</keyword>
<dbReference type="Proteomes" id="UP000235828">
    <property type="component" value="Chromosome A"/>
</dbReference>
<dbReference type="InterPro" id="IPR022253">
    <property type="entry name" value="Ribosome_recyc_fac_bac"/>
</dbReference>
<dbReference type="OrthoDB" id="6199326at2"/>
<sequence length="136" mass="15546">MSGNNKSEIHVIALPSLIHRMGGDTVKQAKQLALSHHCVLKRVRRSRNWQLLGESRHIMPLLIALRAGYPEAMGYLIDKVSIYQKTKVKPTFSMHEQLLHLLSENPNITLSEMMDVTHCSIAQARRARFETEDMDD</sequence>
<dbReference type="Pfam" id="PF12614">
    <property type="entry name" value="RRF_GI"/>
    <property type="match status" value="1"/>
</dbReference>
<proteinExistence type="predicted"/>
<organism evidence="1 2">
    <name type="scientific">Vibrio tapetis subsp. tapetis</name>
    <dbReference type="NCBI Taxonomy" id="1671868"/>
    <lineage>
        <taxon>Bacteria</taxon>
        <taxon>Pseudomonadati</taxon>
        <taxon>Pseudomonadota</taxon>
        <taxon>Gammaproteobacteria</taxon>
        <taxon>Vibrionales</taxon>
        <taxon>Vibrionaceae</taxon>
        <taxon>Vibrio</taxon>
    </lineage>
</organism>
<dbReference type="KEGG" id="vta:A2455"/>
<dbReference type="AlphaFoldDB" id="A0A2N8ZEU3"/>
<dbReference type="EMBL" id="LT960611">
    <property type="protein sequence ID" value="SON50434.1"/>
    <property type="molecule type" value="Genomic_DNA"/>
</dbReference>